<dbReference type="Pfam" id="PF02687">
    <property type="entry name" value="FtsX"/>
    <property type="match status" value="2"/>
</dbReference>
<feature type="transmembrane region" description="Helical" evidence="7">
    <location>
        <begin position="331"/>
        <end position="361"/>
    </location>
</feature>
<feature type="transmembrane region" description="Helical" evidence="7">
    <location>
        <begin position="280"/>
        <end position="303"/>
    </location>
</feature>
<comment type="similarity">
    <text evidence="6">Belongs to the ABC-4 integral membrane protein family.</text>
</comment>
<dbReference type="RefSeq" id="WP_188386123.1">
    <property type="nucleotide sequence ID" value="NZ_BMEY01000027.1"/>
</dbReference>
<name>A0A916SA88_9BACI</name>
<dbReference type="Proteomes" id="UP000613512">
    <property type="component" value="Unassembled WGS sequence"/>
</dbReference>
<feature type="transmembrane region" description="Helical" evidence="7">
    <location>
        <begin position="823"/>
        <end position="844"/>
    </location>
</feature>
<feature type="transmembrane region" description="Helical" evidence="7">
    <location>
        <begin position="726"/>
        <end position="750"/>
    </location>
</feature>
<feature type="transmembrane region" description="Helical" evidence="7">
    <location>
        <begin position="792"/>
        <end position="811"/>
    </location>
</feature>
<keyword evidence="4 7" id="KW-1133">Transmembrane helix</keyword>
<gene>
    <name evidence="10" type="ORF">GCM10008025_36630</name>
</gene>
<dbReference type="Pfam" id="PF12704">
    <property type="entry name" value="MacB_PCD"/>
    <property type="match status" value="1"/>
</dbReference>
<dbReference type="AlphaFoldDB" id="A0A916SA88"/>
<protein>
    <submittedName>
        <fullName evidence="10">ABC transporter permease</fullName>
    </submittedName>
</protein>
<keyword evidence="5 7" id="KW-0472">Membrane</keyword>
<keyword evidence="11" id="KW-1185">Reference proteome</keyword>
<sequence>MNIVNKVTIRHLKENKRRTLVTIIGVIISVAMITAVSTLGASFLDLMIRQHISTDGEWHVQYKDVQKEQIKAIQEDSDTKSLALSSDSYAYLEDSANSSKPYLFFQYYNEAGMEQFPITVVDGRLPENEHEIAISKEIITNAKVDYKIGDELTVEVGERVDLSENDLLTQGYPLRRDENGLAEEIVINDNKTVTIVGMIKQPTWEPSWAPGYTVIGYVDETTITEKNPVDAFVVLDKLNGSLYDHATSLADTHGIESVNFNSDLLRYYGITKNDNLRLTLFSLAGIIMAVIIIGSVALIYNAFAISVSERARHLGMLSSVGATKKQKRNSVFFEGAVIGAISIPIGILSGIAGIGVTFLYINTYLDGALGSSVDLELVVTPASILIACVISIVTIFISTYWPARKASKISAIDAIRQTQDIKLSGKAVKTSMLVRKVFGIEAEIGLKNMKRNKKRYVATLFSLVISIVLFLSVIFFTNNIKKSLEMTQNDYQYDILIYGNGDIEKEDLAKFTTLEHVTNYTISEEASGHIETLVDEANISPQMKKLLEEEILAIEDGKYSYYVTLESLDDASFEAYAEEIGVDPNDFVGQDTPVGIVIEEISYEDGMTGKLIETKAIEAELGYTLDIKEYSYSDMEMEEPVSEFVGSIQIGALTNIVPMGVNTVGLGGINIIIPQSTMAELDVDTVPYLYLTSSDPIATQAAIEELNDLNLYVYNIHERRQQEEQMLLFMSIFIYGFITLISLISVANIFNTISTSIGLRKREFAMLRSVGMTPKGFNKMIHYESIFYGVKALAYGLPISVLVMLAIHYSVNHTFEYGFQLPWISILFVIFTIFLIVGSAMLYATAKIKKENIIDGLKQENI</sequence>
<feature type="transmembrane region" description="Helical" evidence="7">
    <location>
        <begin position="381"/>
        <end position="401"/>
    </location>
</feature>
<dbReference type="EMBL" id="BMEY01000027">
    <property type="protein sequence ID" value="GGA90792.1"/>
    <property type="molecule type" value="Genomic_DNA"/>
</dbReference>
<comment type="caution">
    <text evidence="10">The sequence shown here is derived from an EMBL/GenBank/DDBJ whole genome shotgun (WGS) entry which is preliminary data.</text>
</comment>
<feature type="transmembrane region" description="Helical" evidence="7">
    <location>
        <begin position="20"/>
        <end position="44"/>
    </location>
</feature>
<dbReference type="PANTHER" id="PTHR30572">
    <property type="entry name" value="MEMBRANE COMPONENT OF TRANSPORTER-RELATED"/>
    <property type="match status" value="1"/>
</dbReference>
<feature type="transmembrane region" description="Helical" evidence="7">
    <location>
        <begin position="456"/>
        <end position="476"/>
    </location>
</feature>
<reference evidence="10" key="1">
    <citation type="journal article" date="2014" name="Int. J. Syst. Evol. Microbiol.">
        <title>Complete genome sequence of Corynebacterium casei LMG S-19264T (=DSM 44701T), isolated from a smear-ripened cheese.</title>
        <authorList>
            <consortium name="US DOE Joint Genome Institute (JGI-PGF)"/>
            <person name="Walter F."/>
            <person name="Albersmeier A."/>
            <person name="Kalinowski J."/>
            <person name="Ruckert C."/>
        </authorList>
    </citation>
    <scope>NUCLEOTIDE SEQUENCE</scope>
    <source>
        <strain evidence="10">CGMCC 1.12408</strain>
    </source>
</reference>
<evidence type="ECO:0000256" key="6">
    <source>
        <dbReference type="ARBA" id="ARBA00038076"/>
    </source>
</evidence>
<evidence type="ECO:0000256" key="5">
    <source>
        <dbReference type="ARBA" id="ARBA00023136"/>
    </source>
</evidence>
<reference evidence="10" key="2">
    <citation type="submission" date="2020-09" db="EMBL/GenBank/DDBJ databases">
        <authorList>
            <person name="Sun Q."/>
            <person name="Zhou Y."/>
        </authorList>
    </citation>
    <scope>NUCLEOTIDE SEQUENCE</scope>
    <source>
        <strain evidence="10">CGMCC 1.12408</strain>
    </source>
</reference>
<evidence type="ECO:0000259" key="9">
    <source>
        <dbReference type="Pfam" id="PF12704"/>
    </source>
</evidence>
<feature type="domain" description="ABC3 transporter permease C-terminal" evidence="8">
    <location>
        <begin position="286"/>
        <end position="410"/>
    </location>
</feature>
<accession>A0A916SA88</accession>
<evidence type="ECO:0000256" key="4">
    <source>
        <dbReference type="ARBA" id="ARBA00022989"/>
    </source>
</evidence>
<evidence type="ECO:0000256" key="7">
    <source>
        <dbReference type="SAM" id="Phobius"/>
    </source>
</evidence>
<dbReference type="InterPro" id="IPR025857">
    <property type="entry name" value="MacB_PCD"/>
</dbReference>
<keyword evidence="3 7" id="KW-0812">Transmembrane</keyword>
<dbReference type="InterPro" id="IPR050250">
    <property type="entry name" value="Macrolide_Exporter_MacB"/>
</dbReference>
<organism evidence="10 11">
    <name type="scientific">Ornithinibacillus halotolerans</name>
    <dbReference type="NCBI Taxonomy" id="1274357"/>
    <lineage>
        <taxon>Bacteria</taxon>
        <taxon>Bacillati</taxon>
        <taxon>Bacillota</taxon>
        <taxon>Bacilli</taxon>
        <taxon>Bacillales</taxon>
        <taxon>Bacillaceae</taxon>
        <taxon>Ornithinibacillus</taxon>
    </lineage>
</organism>
<feature type="domain" description="ABC3 transporter permease C-terminal" evidence="8">
    <location>
        <begin position="737"/>
        <end position="853"/>
    </location>
</feature>
<evidence type="ECO:0000313" key="11">
    <source>
        <dbReference type="Proteomes" id="UP000613512"/>
    </source>
</evidence>
<dbReference type="GO" id="GO:0005886">
    <property type="term" value="C:plasma membrane"/>
    <property type="evidence" value="ECO:0007669"/>
    <property type="project" value="UniProtKB-SubCell"/>
</dbReference>
<comment type="subcellular location">
    <subcellularLocation>
        <location evidence="1">Cell membrane</location>
        <topology evidence="1">Multi-pass membrane protein</topology>
    </subcellularLocation>
</comment>
<proteinExistence type="inferred from homology"/>
<keyword evidence="2" id="KW-1003">Cell membrane</keyword>
<dbReference type="PANTHER" id="PTHR30572:SF4">
    <property type="entry name" value="ABC TRANSPORTER PERMEASE YTRF"/>
    <property type="match status" value="1"/>
</dbReference>
<evidence type="ECO:0000313" key="10">
    <source>
        <dbReference type="EMBL" id="GGA90792.1"/>
    </source>
</evidence>
<dbReference type="GO" id="GO:0022857">
    <property type="term" value="F:transmembrane transporter activity"/>
    <property type="evidence" value="ECO:0007669"/>
    <property type="project" value="TreeGrafter"/>
</dbReference>
<evidence type="ECO:0000256" key="1">
    <source>
        <dbReference type="ARBA" id="ARBA00004651"/>
    </source>
</evidence>
<feature type="domain" description="MacB-like periplasmic core" evidence="9">
    <location>
        <begin position="19"/>
        <end position="155"/>
    </location>
</feature>
<dbReference type="InterPro" id="IPR003838">
    <property type="entry name" value="ABC3_permease_C"/>
</dbReference>
<evidence type="ECO:0000259" key="8">
    <source>
        <dbReference type="Pfam" id="PF02687"/>
    </source>
</evidence>
<evidence type="ECO:0000256" key="2">
    <source>
        <dbReference type="ARBA" id="ARBA00022475"/>
    </source>
</evidence>
<evidence type="ECO:0000256" key="3">
    <source>
        <dbReference type="ARBA" id="ARBA00022692"/>
    </source>
</evidence>